<keyword evidence="9" id="KW-1185">Reference proteome</keyword>
<proteinExistence type="predicted"/>
<dbReference type="Proteomes" id="UP000679848">
    <property type="component" value="Chromosome"/>
</dbReference>
<keyword evidence="5 6" id="KW-0472">Membrane</keyword>
<dbReference type="KEGG" id="pfaa:MM59RIKEN_20210"/>
<dbReference type="InterPro" id="IPR058533">
    <property type="entry name" value="Cation_efflux_TM"/>
</dbReference>
<evidence type="ECO:0000256" key="2">
    <source>
        <dbReference type="ARBA" id="ARBA00022448"/>
    </source>
</evidence>
<keyword evidence="4 6" id="KW-1133">Transmembrane helix</keyword>
<dbReference type="InterPro" id="IPR050291">
    <property type="entry name" value="CDF_Transporter"/>
</dbReference>
<comment type="subcellular location">
    <subcellularLocation>
        <location evidence="1">Membrane</location>
        <topology evidence="1">Multi-pass membrane protein</topology>
    </subcellularLocation>
</comment>
<dbReference type="PANTHER" id="PTHR43840:SF15">
    <property type="entry name" value="MITOCHONDRIAL METAL TRANSPORTER 1-RELATED"/>
    <property type="match status" value="1"/>
</dbReference>
<dbReference type="GO" id="GO:0005886">
    <property type="term" value="C:plasma membrane"/>
    <property type="evidence" value="ECO:0007669"/>
    <property type="project" value="TreeGrafter"/>
</dbReference>
<dbReference type="InterPro" id="IPR027469">
    <property type="entry name" value="Cation_efflux_TMD_sf"/>
</dbReference>
<sequence length="311" mass="34901">MSHTEKKEQSVLWLSFYAGLLFAAAEFVFSIFSGSQSALMDAVYDASELVFIVFILFLTPLFYKPISEKYPYGFFQIESIILMIKGVMMLSVTFSVSADIIGKALSGGNHVNAQQVAVFQAVLGTCSVLIYWVMKRKNRVLSSPTIQAELLGWKLDTCYSFGLSLAFFASSFLAKTPLKFLTPYFDPLMAVVVAALMLPENLRMLWAAIKDVFLFSPDQEMLDQVKTVSTQVLEPYRFTPAFFDIIRTGRFLWISVYFTISEDTLRVADLSAATKQINHQLSMLFENCVCELIPSTDEMPRQSPRSGGMPG</sequence>
<organism evidence="8 9">
    <name type="scientific">Pusillibacter faecalis</name>
    <dbReference type="NCBI Taxonomy" id="2714358"/>
    <lineage>
        <taxon>Bacteria</taxon>
        <taxon>Bacillati</taxon>
        <taxon>Bacillota</taxon>
        <taxon>Clostridia</taxon>
        <taxon>Eubacteriales</taxon>
        <taxon>Oscillospiraceae</taxon>
        <taxon>Pusillibacter</taxon>
    </lineage>
</organism>
<dbReference type="GO" id="GO:0015341">
    <property type="term" value="F:zinc efflux antiporter activity"/>
    <property type="evidence" value="ECO:0007669"/>
    <property type="project" value="TreeGrafter"/>
</dbReference>
<dbReference type="EMBL" id="AP023420">
    <property type="protein sequence ID" value="BCK84702.1"/>
    <property type="molecule type" value="Genomic_DNA"/>
</dbReference>
<gene>
    <name evidence="8" type="ORF">MM59RIKEN_20210</name>
</gene>
<feature type="transmembrane region" description="Helical" evidence="6">
    <location>
        <begin position="75"/>
        <end position="96"/>
    </location>
</feature>
<dbReference type="RefSeq" id="WP_187029417.1">
    <property type="nucleotide sequence ID" value="NZ_AP023420.1"/>
</dbReference>
<accession>A0A810QF01</accession>
<evidence type="ECO:0000256" key="4">
    <source>
        <dbReference type="ARBA" id="ARBA00022989"/>
    </source>
</evidence>
<feature type="transmembrane region" description="Helical" evidence="6">
    <location>
        <begin position="44"/>
        <end position="63"/>
    </location>
</feature>
<dbReference type="Gene3D" id="1.20.1510.10">
    <property type="entry name" value="Cation efflux protein transmembrane domain"/>
    <property type="match status" value="1"/>
</dbReference>
<keyword evidence="2" id="KW-0813">Transport</keyword>
<evidence type="ECO:0000256" key="1">
    <source>
        <dbReference type="ARBA" id="ARBA00004141"/>
    </source>
</evidence>
<evidence type="ECO:0000259" key="7">
    <source>
        <dbReference type="Pfam" id="PF01545"/>
    </source>
</evidence>
<protein>
    <recommendedName>
        <fullName evidence="7">Cation efflux protein transmembrane domain-containing protein</fullName>
    </recommendedName>
</protein>
<evidence type="ECO:0000256" key="5">
    <source>
        <dbReference type="ARBA" id="ARBA00023136"/>
    </source>
</evidence>
<dbReference type="GO" id="GO:0006882">
    <property type="term" value="P:intracellular zinc ion homeostasis"/>
    <property type="evidence" value="ECO:0007669"/>
    <property type="project" value="TreeGrafter"/>
</dbReference>
<feature type="transmembrane region" description="Helical" evidence="6">
    <location>
        <begin position="12"/>
        <end position="32"/>
    </location>
</feature>
<feature type="domain" description="Cation efflux protein transmembrane" evidence="7">
    <location>
        <begin position="12"/>
        <end position="210"/>
    </location>
</feature>
<evidence type="ECO:0000256" key="3">
    <source>
        <dbReference type="ARBA" id="ARBA00022692"/>
    </source>
</evidence>
<reference evidence="8" key="1">
    <citation type="submission" date="2020-09" db="EMBL/GenBank/DDBJ databases">
        <title>New species isolated from human feces.</title>
        <authorList>
            <person name="Kitahara M."/>
            <person name="Shigeno Y."/>
            <person name="Shime M."/>
            <person name="Matsumoto Y."/>
            <person name="Nakamura S."/>
            <person name="Motooka D."/>
            <person name="Fukuoka S."/>
            <person name="Nishikawa H."/>
            <person name="Benno Y."/>
        </authorList>
    </citation>
    <scope>NUCLEOTIDE SEQUENCE</scope>
    <source>
        <strain evidence="8">MM59</strain>
    </source>
</reference>
<dbReference type="PANTHER" id="PTHR43840">
    <property type="entry name" value="MITOCHONDRIAL METAL TRANSPORTER 1-RELATED"/>
    <property type="match status" value="1"/>
</dbReference>
<keyword evidence="3 6" id="KW-0812">Transmembrane</keyword>
<dbReference type="SUPFAM" id="SSF161111">
    <property type="entry name" value="Cation efflux protein transmembrane domain-like"/>
    <property type="match status" value="1"/>
</dbReference>
<feature type="transmembrane region" description="Helical" evidence="6">
    <location>
        <begin position="116"/>
        <end position="134"/>
    </location>
</feature>
<dbReference type="GO" id="GO:0015086">
    <property type="term" value="F:cadmium ion transmembrane transporter activity"/>
    <property type="evidence" value="ECO:0007669"/>
    <property type="project" value="TreeGrafter"/>
</dbReference>
<evidence type="ECO:0000313" key="9">
    <source>
        <dbReference type="Proteomes" id="UP000679848"/>
    </source>
</evidence>
<dbReference type="Pfam" id="PF01545">
    <property type="entry name" value="Cation_efflux"/>
    <property type="match status" value="1"/>
</dbReference>
<dbReference type="AlphaFoldDB" id="A0A810QF01"/>
<name>A0A810QF01_9FIRM</name>
<dbReference type="GO" id="GO:0015093">
    <property type="term" value="F:ferrous iron transmembrane transporter activity"/>
    <property type="evidence" value="ECO:0007669"/>
    <property type="project" value="TreeGrafter"/>
</dbReference>
<evidence type="ECO:0000256" key="6">
    <source>
        <dbReference type="SAM" id="Phobius"/>
    </source>
</evidence>
<evidence type="ECO:0000313" key="8">
    <source>
        <dbReference type="EMBL" id="BCK84702.1"/>
    </source>
</evidence>